<proteinExistence type="predicted"/>
<gene>
    <name evidence="1" type="primary">11</name>
    <name evidence="1" type="ORF">JUICEBOX_11</name>
</gene>
<evidence type="ECO:0000313" key="2">
    <source>
        <dbReference type="Proteomes" id="UP000281572"/>
    </source>
</evidence>
<accession>A0A385UEU8</accession>
<evidence type="ECO:0000313" key="1">
    <source>
        <dbReference type="EMBL" id="AYB69440.1"/>
    </source>
</evidence>
<dbReference type="GeneID" id="55003852"/>
<dbReference type="Proteomes" id="UP000281572">
    <property type="component" value="Segment"/>
</dbReference>
<organism evidence="1 2">
    <name type="scientific">Corynebacterium phage Juicebox</name>
    <dbReference type="NCBI Taxonomy" id="2301600"/>
    <lineage>
        <taxon>Viruses</taxon>
        <taxon>Duplodnaviria</taxon>
        <taxon>Heunggongvirae</taxon>
        <taxon>Uroviricota</taxon>
        <taxon>Caudoviricetes</taxon>
        <taxon>Juiceboxvirus</taxon>
        <taxon>Juiceboxvirus juicebox</taxon>
    </lineage>
</organism>
<name>A0A385UEU8_9CAUD</name>
<sequence>MVGPRFALLYTVTKIRPGATVINEHGDETTTAEVTEEVAAAGWAEPSDVDKSTFTAPAHYEYALDLYADAGHIVVGDHVEVDGTRYEVIGRSNFDHGPFGWAPGLDVIKLGRSTG</sequence>
<dbReference type="EMBL" id="MH727550">
    <property type="protein sequence ID" value="AYB69440.1"/>
    <property type="molecule type" value="Genomic_DNA"/>
</dbReference>
<dbReference type="KEGG" id="vg:55003852"/>
<protein>
    <submittedName>
        <fullName evidence="1">Head-to-tail connector complex protein</fullName>
    </submittedName>
</protein>
<dbReference type="RefSeq" id="YP_009812780.1">
    <property type="nucleotide sequence ID" value="NC_048070.1"/>
</dbReference>
<keyword evidence="2" id="KW-1185">Reference proteome</keyword>
<reference evidence="2" key="1">
    <citation type="submission" date="2018-08" db="EMBL/GenBank/DDBJ databases">
        <authorList>
            <person name="Pathak A."/>
            <person name="Staton O.A."/>
            <person name="Aldaher A.R."/>
            <person name="Baird K.M."/>
            <person name="Borah A."/>
            <person name="Haggard G.E."/>
            <person name="Meesala S."/>
            <person name="Nealy S.L."/>
            <person name="Ramdas R."/>
            <person name="Rocha M."/>
            <person name="Sristi D."/>
            <person name="Thukral S."/>
            <person name="Walls C.E."/>
            <person name="Waqas M."/>
            <person name="Williams M.R."/>
            <person name="Winters A.K."/>
            <person name="Sahawneh K.J."/>
            <person name="Monti D.L."/>
            <person name="Garlena R.A."/>
            <person name="Russell D.A."/>
            <person name="Pope W.H."/>
            <person name="Jacobs-Sera D."/>
            <person name="Hatfull G.F."/>
        </authorList>
    </citation>
    <scope>NUCLEOTIDE SEQUENCE [LARGE SCALE GENOMIC DNA]</scope>
</reference>